<dbReference type="PANTHER" id="PTHR16222:SF24">
    <property type="entry name" value="ADP-RIBOSYLHYDROLASE ARH3"/>
    <property type="match status" value="1"/>
</dbReference>
<comment type="caution">
    <text evidence="5">The sequence shown here is derived from an EMBL/GenBank/DDBJ whole genome shotgun (WGS) entry which is preliminary data.</text>
</comment>
<proteinExistence type="inferred from homology"/>
<keyword evidence="3" id="KW-0479">Metal-binding</keyword>
<feature type="region of interest" description="Disordered" evidence="4">
    <location>
        <begin position="115"/>
        <end position="139"/>
    </location>
</feature>
<dbReference type="InterPro" id="IPR005502">
    <property type="entry name" value="Ribosyl_crysJ1"/>
</dbReference>
<dbReference type="Gene3D" id="1.10.4080.10">
    <property type="entry name" value="ADP-ribosylation/Crystallin J1"/>
    <property type="match status" value="1"/>
</dbReference>
<dbReference type="InterPro" id="IPR036705">
    <property type="entry name" value="Ribosyl_crysJ1_sf"/>
</dbReference>
<comment type="cofactor">
    <cofactor evidence="3">
        <name>Mg(2+)</name>
        <dbReference type="ChEBI" id="CHEBI:18420"/>
    </cofactor>
    <text evidence="3">Binds 2 magnesium ions per subunit.</text>
</comment>
<dbReference type="Proteomes" id="UP000614221">
    <property type="component" value="Unassembled WGS sequence"/>
</dbReference>
<dbReference type="Pfam" id="PF03747">
    <property type="entry name" value="ADP_ribosyl_GH"/>
    <property type="match status" value="1"/>
</dbReference>
<feature type="binding site" evidence="3">
    <location>
        <position position="271"/>
    </location>
    <ligand>
        <name>Mg(2+)</name>
        <dbReference type="ChEBI" id="CHEBI:18420"/>
        <label>1</label>
    </ligand>
</feature>
<dbReference type="PANTHER" id="PTHR16222">
    <property type="entry name" value="ADP-RIBOSYLGLYCOHYDROLASE"/>
    <property type="match status" value="1"/>
</dbReference>
<gene>
    <name evidence="5" type="ORF">GCM10009067_41030</name>
</gene>
<keyword evidence="2 5" id="KW-0378">Hydrolase</keyword>
<protein>
    <submittedName>
        <fullName evidence="5">ADP-ribosyl-[dinitrogen reductase] glycohydrolase</fullName>
    </submittedName>
</protein>
<evidence type="ECO:0000256" key="2">
    <source>
        <dbReference type="ARBA" id="ARBA00022801"/>
    </source>
</evidence>
<reference evidence="5" key="2">
    <citation type="submission" date="2020-09" db="EMBL/GenBank/DDBJ databases">
        <authorList>
            <person name="Sun Q."/>
            <person name="Ohkuma M."/>
        </authorList>
    </citation>
    <scope>NUCLEOTIDE SEQUENCE</scope>
    <source>
        <strain evidence="5">JCM 19018</strain>
    </source>
</reference>
<dbReference type="RefSeq" id="WP_229775416.1">
    <property type="nucleotide sequence ID" value="NZ_BMPD01000012.1"/>
</dbReference>
<name>A0A830EXB8_9EURY</name>
<accession>A0A830EXB8</accession>
<reference evidence="5" key="1">
    <citation type="journal article" date="2014" name="Int. J. Syst. Evol. Microbiol.">
        <title>Complete genome sequence of Corynebacterium casei LMG S-19264T (=DSM 44701T), isolated from a smear-ripened cheese.</title>
        <authorList>
            <consortium name="US DOE Joint Genome Institute (JGI-PGF)"/>
            <person name="Walter F."/>
            <person name="Albersmeier A."/>
            <person name="Kalinowski J."/>
            <person name="Ruckert C."/>
        </authorList>
    </citation>
    <scope>NUCLEOTIDE SEQUENCE</scope>
    <source>
        <strain evidence="5">JCM 19018</strain>
    </source>
</reference>
<dbReference type="GO" id="GO:0046872">
    <property type="term" value="F:metal ion binding"/>
    <property type="evidence" value="ECO:0007669"/>
    <property type="project" value="UniProtKB-KW"/>
</dbReference>
<feature type="binding site" evidence="3">
    <location>
        <position position="65"/>
    </location>
    <ligand>
        <name>Mg(2+)</name>
        <dbReference type="ChEBI" id="CHEBI:18420"/>
        <label>1</label>
    </ligand>
</feature>
<feature type="binding site" evidence="3">
    <location>
        <position position="64"/>
    </location>
    <ligand>
        <name>Mg(2+)</name>
        <dbReference type="ChEBI" id="CHEBI:18420"/>
        <label>1</label>
    </ligand>
</feature>
<feature type="binding site" evidence="3">
    <location>
        <position position="273"/>
    </location>
    <ligand>
        <name>Mg(2+)</name>
        <dbReference type="ChEBI" id="CHEBI:18420"/>
        <label>1</label>
    </ligand>
</feature>
<evidence type="ECO:0000313" key="6">
    <source>
        <dbReference type="Proteomes" id="UP000614221"/>
    </source>
</evidence>
<feature type="binding site" evidence="3">
    <location>
        <position position="274"/>
    </location>
    <ligand>
        <name>Mg(2+)</name>
        <dbReference type="ChEBI" id="CHEBI:18420"/>
        <label>1</label>
    </ligand>
</feature>
<organism evidence="5 6">
    <name type="scientific">Haloarcula sebkhae</name>
    <dbReference type="NCBI Taxonomy" id="932660"/>
    <lineage>
        <taxon>Archaea</taxon>
        <taxon>Methanobacteriati</taxon>
        <taxon>Methanobacteriota</taxon>
        <taxon>Stenosarchaea group</taxon>
        <taxon>Halobacteria</taxon>
        <taxon>Halobacteriales</taxon>
        <taxon>Haloarculaceae</taxon>
        <taxon>Haloarcula</taxon>
    </lineage>
</organism>
<evidence type="ECO:0000313" key="5">
    <source>
        <dbReference type="EMBL" id="GGK84642.1"/>
    </source>
</evidence>
<evidence type="ECO:0000256" key="3">
    <source>
        <dbReference type="PIRSR" id="PIRSR605502-1"/>
    </source>
</evidence>
<dbReference type="EMBL" id="BMPD01000012">
    <property type="protein sequence ID" value="GGK84642.1"/>
    <property type="molecule type" value="Genomic_DNA"/>
</dbReference>
<feature type="binding site" evidence="3">
    <location>
        <position position="63"/>
    </location>
    <ligand>
        <name>Mg(2+)</name>
        <dbReference type="ChEBI" id="CHEBI:18420"/>
        <label>1</label>
    </ligand>
</feature>
<dbReference type="GO" id="GO:0016787">
    <property type="term" value="F:hydrolase activity"/>
    <property type="evidence" value="ECO:0007669"/>
    <property type="project" value="UniProtKB-KW"/>
</dbReference>
<evidence type="ECO:0000256" key="4">
    <source>
        <dbReference type="SAM" id="MobiDB-lite"/>
    </source>
</evidence>
<dbReference type="InterPro" id="IPR050792">
    <property type="entry name" value="ADP-ribosylglycohydrolase"/>
</dbReference>
<feature type="compositionally biased region" description="Polar residues" evidence="4">
    <location>
        <begin position="128"/>
        <end position="138"/>
    </location>
</feature>
<evidence type="ECO:0000256" key="1">
    <source>
        <dbReference type="ARBA" id="ARBA00010702"/>
    </source>
</evidence>
<keyword evidence="3" id="KW-0460">Magnesium</keyword>
<dbReference type="SUPFAM" id="SSF101478">
    <property type="entry name" value="ADP-ribosylglycohydrolase"/>
    <property type="match status" value="1"/>
</dbReference>
<dbReference type="AlphaFoldDB" id="A0A830EXB8"/>
<comment type="similarity">
    <text evidence="1">Belongs to the ADP-ribosylglycohydrolase family.</text>
</comment>
<sequence>MTTSVEETDVMDRSLGVFLGLACGDALGRPVEFRTSSGIEDEYGTLTEMRGYGTHNQPAGTITDDTDLALRIARSLAENGGFNGADIADRFVDWYDDGPFDIGGTTSGAIRRLKSGEPWDSAGHSEWEQSSEGSNAGNGSLMRTAPYSIAYADDIDPIITHSLKSSAITHADPRCQVSCAIYNMVLVDFIQGRPPLDMAIGAYNLAVRNGDVPESEEVMDAVTSVKTGDIQGSPLENSGYVVSTLQTSLYHGLTADTAEDAIVNAVNMGGDADTIGAVTGALAGARFGASSLPDRWLSEIDETDEIRELVHTLHEL</sequence>